<dbReference type="GO" id="GO:0020037">
    <property type="term" value="F:heme binding"/>
    <property type="evidence" value="ECO:0007669"/>
    <property type="project" value="InterPro"/>
</dbReference>
<dbReference type="InterPro" id="IPR001128">
    <property type="entry name" value="Cyt_P450"/>
</dbReference>
<sequence length="286" mass="32495">MNVTKDGSTCVLFLEPSYSQGKQSTPKLGQETKKSTKWWSTWPKTCKERRSKLDMIAFGAVQNMLGYILVSKDIVEHVHETLRGELCELMNKITDVASSPNISDFYPIYFGSFGSSESTKEVHGIIVQEELAREIRGDVVKESDLPKLKCLQACLKEILRVTPDLGQYVSDIGRDPGLWEEYPLVFKPERFVNSSLDFKGNDFQYFPFGSGRRICPGMPMAARQIALVVASLIHSFDWSLPQGMDLNDINMTEKYGIAMRMEQSLILEFLELSLYLDYLYSIVLVN</sequence>
<dbReference type="GO" id="GO:0005506">
    <property type="term" value="F:iron ion binding"/>
    <property type="evidence" value="ECO:0007669"/>
    <property type="project" value="InterPro"/>
</dbReference>
<keyword evidence="4" id="KW-1185">Reference proteome</keyword>
<organism evidence="3 4">
    <name type="scientific">Trema orientale</name>
    <name type="common">Charcoal tree</name>
    <name type="synonym">Celtis orientalis</name>
    <dbReference type="NCBI Taxonomy" id="63057"/>
    <lineage>
        <taxon>Eukaryota</taxon>
        <taxon>Viridiplantae</taxon>
        <taxon>Streptophyta</taxon>
        <taxon>Embryophyta</taxon>
        <taxon>Tracheophyta</taxon>
        <taxon>Spermatophyta</taxon>
        <taxon>Magnoliopsida</taxon>
        <taxon>eudicotyledons</taxon>
        <taxon>Gunneridae</taxon>
        <taxon>Pentapetalae</taxon>
        <taxon>rosids</taxon>
        <taxon>fabids</taxon>
        <taxon>Rosales</taxon>
        <taxon>Cannabaceae</taxon>
        <taxon>Trema</taxon>
    </lineage>
</organism>
<evidence type="ECO:0000256" key="2">
    <source>
        <dbReference type="RuleBase" id="RU000461"/>
    </source>
</evidence>
<dbReference type="InterPro" id="IPR036396">
    <property type="entry name" value="Cyt_P450_sf"/>
</dbReference>
<keyword evidence="2" id="KW-0349">Heme</keyword>
<dbReference type="InParanoid" id="A0A2P5BBS8"/>
<dbReference type="InterPro" id="IPR017972">
    <property type="entry name" value="Cyt_P450_CS"/>
</dbReference>
<evidence type="ECO:0000313" key="3">
    <source>
        <dbReference type="EMBL" id="PON46237.1"/>
    </source>
</evidence>
<dbReference type="OrthoDB" id="1470350at2759"/>
<evidence type="ECO:0000313" key="4">
    <source>
        <dbReference type="Proteomes" id="UP000237000"/>
    </source>
</evidence>
<dbReference type="Pfam" id="PF00067">
    <property type="entry name" value="p450"/>
    <property type="match status" value="1"/>
</dbReference>
<keyword evidence="2" id="KW-0560">Oxidoreductase</keyword>
<dbReference type="GO" id="GO:0004497">
    <property type="term" value="F:monooxygenase activity"/>
    <property type="evidence" value="ECO:0007669"/>
    <property type="project" value="UniProtKB-KW"/>
</dbReference>
<keyword evidence="2" id="KW-0408">Iron</keyword>
<keyword evidence="2" id="KW-0503">Monooxygenase</keyword>
<dbReference type="PANTHER" id="PTHR47950:SF6">
    <property type="entry name" value="CYTOCHROME P450"/>
    <property type="match status" value="1"/>
</dbReference>
<dbReference type="EMBL" id="JXTC01000558">
    <property type="protein sequence ID" value="PON46237.1"/>
    <property type="molecule type" value="Genomic_DNA"/>
</dbReference>
<dbReference type="Proteomes" id="UP000237000">
    <property type="component" value="Unassembled WGS sequence"/>
</dbReference>
<name>A0A2P5BBS8_TREOI</name>
<reference evidence="4" key="1">
    <citation type="submission" date="2016-06" db="EMBL/GenBank/DDBJ databases">
        <title>Parallel loss of symbiosis genes in relatives of nitrogen-fixing non-legume Parasponia.</title>
        <authorList>
            <person name="Van Velzen R."/>
            <person name="Holmer R."/>
            <person name="Bu F."/>
            <person name="Rutten L."/>
            <person name="Van Zeijl A."/>
            <person name="Liu W."/>
            <person name="Santuari L."/>
            <person name="Cao Q."/>
            <person name="Sharma T."/>
            <person name="Shen D."/>
            <person name="Roswanjaya Y."/>
            <person name="Wardhani T."/>
            <person name="Kalhor M.S."/>
            <person name="Jansen J."/>
            <person name="Van den Hoogen J."/>
            <person name="Gungor B."/>
            <person name="Hartog M."/>
            <person name="Hontelez J."/>
            <person name="Verver J."/>
            <person name="Yang W.-C."/>
            <person name="Schijlen E."/>
            <person name="Repin R."/>
            <person name="Schilthuizen M."/>
            <person name="Schranz E."/>
            <person name="Heidstra R."/>
            <person name="Miyata K."/>
            <person name="Fedorova E."/>
            <person name="Kohlen W."/>
            <person name="Bisseling T."/>
            <person name="Smit S."/>
            <person name="Geurts R."/>
        </authorList>
    </citation>
    <scope>NUCLEOTIDE SEQUENCE [LARGE SCALE GENOMIC DNA]</scope>
    <source>
        <strain evidence="4">cv. RG33-2</strain>
    </source>
</reference>
<comment type="similarity">
    <text evidence="1 2">Belongs to the cytochrome P450 family.</text>
</comment>
<accession>A0A2P5BBS8</accession>
<dbReference type="PROSITE" id="PS00086">
    <property type="entry name" value="CYTOCHROME_P450"/>
    <property type="match status" value="1"/>
</dbReference>
<dbReference type="SUPFAM" id="SSF48264">
    <property type="entry name" value="Cytochrome P450"/>
    <property type="match status" value="1"/>
</dbReference>
<evidence type="ECO:0000256" key="1">
    <source>
        <dbReference type="ARBA" id="ARBA00010617"/>
    </source>
</evidence>
<protein>
    <submittedName>
        <fullName evidence="3">Cytochrome P</fullName>
    </submittedName>
</protein>
<proteinExistence type="inferred from homology"/>
<keyword evidence="2" id="KW-0479">Metal-binding</keyword>
<dbReference type="GO" id="GO:0016705">
    <property type="term" value="F:oxidoreductase activity, acting on paired donors, with incorporation or reduction of molecular oxygen"/>
    <property type="evidence" value="ECO:0007669"/>
    <property type="project" value="InterPro"/>
</dbReference>
<dbReference type="PANTHER" id="PTHR47950">
    <property type="entry name" value="CYTOCHROME P450, FAMILY 76, SUBFAMILY C, POLYPEPTIDE 5-RELATED"/>
    <property type="match status" value="1"/>
</dbReference>
<dbReference type="STRING" id="63057.A0A2P5BBS8"/>
<dbReference type="AlphaFoldDB" id="A0A2P5BBS8"/>
<dbReference type="Gene3D" id="1.10.630.10">
    <property type="entry name" value="Cytochrome P450"/>
    <property type="match status" value="1"/>
</dbReference>
<gene>
    <name evidence="3" type="ORF">TorRG33x02_326600</name>
</gene>
<comment type="caution">
    <text evidence="3">The sequence shown here is derived from an EMBL/GenBank/DDBJ whole genome shotgun (WGS) entry which is preliminary data.</text>
</comment>